<dbReference type="GO" id="GO:0008270">
    <property type="term" value="F:zinc ion binding"/>
    <property type="evidence" value="ECO:0007669"/>
    <property type="project" value="InterPro"/>
</dbReference>
<evidence type="ECO:0000256" key="5">
    <source>
        <dbReference type="ARBA" id="ARBA00023242"/>
    </source>
</evidence>
<dbReference type="AlphaFoldDB" id="A0A8H5B3T7"/>
<evidence type="ECO:0000313" key="8">
    <source>
        <dbReference type="EMBL" id="KAF5316022.1"/>
    </source>
</evidence>
<dbReference type="PROSITE" id="PS50048">
    <property type="entry name" value="ZN2_CY6_FUNGAL_2"/>
    <property type="match status" value="1"/>
</dbReference>
<dbReference type="InterPro" id="IPR007219">
    <property type="entry name" value="XnlR_reg_dom"/>
</dbReference>
<keyword evidence="3" id="KW-0805">Transcription regulation</keyword>
<dbReference type="GO" id="GO:0000981">
    <property type="term" value="F:DNA-binding transcription factor activity, RNA polymerase II-specific"/>
    <property type="evidence" value="ECO:0007669"/>
    <property type="project" value="InterPro"/>
</dbReference>
<feature type="compositionally biased region" description="Gly residues" evidence="6">
    <location>
        <begin position="805"/>
        <end position="824"/>
    </location>
</feature>
<feature type="region of interest" description="Disordered" evidence="6">
    <location>
        <begin position="569"/>
        <end position="835"/>
    </location>
</feature>
<keyword evidence="9" id="KW-1185">Reference proteome</keyword>
<feature type="compositionally biased region" description="Low complexity" evidence="6">
    <location>
        <begin position="610"/>
        <end position="628"/>
    </location>
</feature>
<gene>
    <name evidence="8" type="ORF">D9619_006682</name>
</gene>
<dbReference type="OrthoDB" id="2123952at2759"/>
<dbReference type="Proteomes" id="UP000567179">
    <property type="component" value="Unassembled WGS sequence"/>
</dbReference>
<dbReference type="SUPFAM" id="SSF57701">
    <property type="entry name" value="Zn2/Cys6 DNA-binding domain"/>
    <property type="match status" value="1"/>
</dbReference>
<reference evidence="8 9" key="1">
    <citation type="journal article" date="2020" name="ISME J.">
        <title>Uncovering the hidden diversity of litter-decomposition mechanisms in mushroom-forming fungi.</title>
        <authorList>
            <person name="Floudas D."/>
            <person name="Bentzer J."/>
            <person name="Ahren D."/>
            <person name="Johansson T."/>
            <person name="Persson P."/>
            <person name="Tunlid A."/>
        </authorList>
    </citation>
    <scope>NUCLEOTIDE SEQUENCE [LARGE SCALE GENOMIC DNA]</scope>
    <source>
        <strain evidence="8 9">CBS 101986</strain>
    </source>
</reference>
<evidence type="ECO:0000256" key="2">
    <source>
        <dbReference type="ARBA" id="ARBA00022723"/>
    </source>
</evidence>
<dbReference type="Gene3D" id="4.10.240.10">
    <property type="entry name" value="Zn(2)-C6 fungal-type DNA-binding domain"/>
    <property type="match status" value="1"/>
</dbReference>
<feature type="compositionally biased region" description="Low complexity" evidence="6">
    <location>
        <begin position="742"/>
        <end position="753"/>
    </location>
</feature>
<comment type="subcellular location">
    <subcellularLocation>
        <location evidence="1">Nucleus</location>
    </subcellularLocation>
</comment>
<evidence type="ECO:0000256" key="4">
    <source>
        <dbReference type="ARBA" id="ARBA00023163"/>
    </source>
</evidence>
<evidence type="ECO:0000256" key="3">
    <source>
        <dbReference type="ARBA" id="ARBA00023015"/>
    </source>
</evidence>
<dbReference type="GO" id="GO:0003677">
    <property type="term" value="F:DNA binding"/>
    <property type="evidence" value="ECO:0007669"/>
    <property type="project" value="InterPro"/>
</dbReference>
<dbReference type="GO" id="GO:0005634">
    <property type="term" value="C:nucleus"/>
    <property type="evidence" value="ECO:0007669"/>
    <property type="project" value="UniProtKB-SubCell"/>
</dbReference>
<dbReference type="InterPro" id="IPR001138">
    <property type="entry name" value="Zn2Cys6_DnaBD"/>
</dbReference>
<keyword evidence="5" id="KW-0539">Nucleus</keyword>
<evidence type="ECO:0000313" key="9">
    <source>
        <dbReference type="Proteomes" id="UP000567179"/>
    </source>
</evidence>
<dbReference type="PROSITE" id="PS00463">
    <property type="entry name" value="ZN2_CY6_FUNGAL_1"/>
    <property type="match status" value="1"/>
</dbReference>
<feature type="compositionally biased region" description="Polar residues" evidence="6">
    <location>
        <begin position="729"/>
        <end position="741"/>
    </location>
</feature>
<dbReference type="PANTHER" id="PTHR47338">
    <property type="entry name" value="ZN(II)2CYS6 TRANSCRIPTION FACTOR (EUROFUNG)-RELATED"/>
    <property type="match status" value="1"/>
</dbReference>
<feature type="compositionally biased region" description="Polar residues" evidence="6">
    <location>
        <begin position="695"/>
        <end position="704"/>
    </location>
</feature>
<dbReference type="Pfam" id="PF00172">
    <property type="entry name" value="Zn_clus"/>
    <property type="match status" value="1"/>
</dbReference>
<organism evidence="8 9">
    <name type="scientific">Psilocybe cf. subviscida</name>
    <dbReference type="NCBI Taxonomy" id="2480587"/>
    <lineage>
        <taxon>Eukaryota</taxon>
        <taxon>Fungi</taxon>
        <taxon>Dikarya</taxon>
        <taxon>Basidiomycota</taxon>
        <taxon>Agaricomycotina</taxon>
        <taxon>Agaricomycetes</taxon>
        <taxon>Agaricomycetidae</taxon>
        <taxon>Agaricales</taxon>
        <taxon>Agaricineae</taxon>
        <taxon>Strophariaceae</taxon>
        <taxon>Psilocybe</taxon>
    </lineage>
</organism>
<feature type="compositionally biased region" description="Gly residues" evidence="6">
    <location>
        <begin position="774"/>
        <end position="785"/>
    </location>
</feature>
<dbReference type="Pfam" id="PF04082">
    <property type="entry name" value="Fungal_trans"/>
    <property type="match status" value="1"/>
</dbReference>
<evidence type="ECO:0000256" key="1">
    <source>
        <dbReference type="ARBA" id="ARBA00004123"/>
    </source>
</evidence>
<dbReference type="GO" id="GO:0006351">
    <property type="term" value="P:DNA-templated transcription"/>
    <property type="evidence" value="ECO:0007669"/>
    <property type="project" value="InterPro"/>
</dbReference>
<feature type="region of interest" description="Disordered" evidence="6">
    <location>
        <begin position="848"/>
        <end position="921"/>
    </location>
</feature>
<dbReference type="SMART" id="SM00906">
    <property type="entry name" value="Fungal_trans"/>
    <property type="match status" value="1"/>
</dbReference>
<evidence type="ECO:0000259" key="7">
    <source>
        <dbReference type="PROSITE" id="PS50048"/>
    </source>
</evidence>
<protein>
    <recommendedName>
        <fullName evidence="7">Zn(2)-C6 fungal-type domain-containing protein</fullName>
    </recommendedName>
</protein>
<dbReference type="SMART" id="SM00066">
    <property type="entry name" value="GAL4"/>
    <property type="match status" value="1"/>
</dbReference>
<dbReference type="CDD" id="cd00067">
    <property type="entry name" value="GAL4"/>
    <property type="match status" value="1"/>
</dbReference>
<name>A0A8H5B3T7_9AGAR</name>
<feature type="domain" description="Zn(2)-C6 fungal-type" evidence="7">
    <location>
        <begin position="22"/>
        <end position="51"/>
    </location>
</feature>
<accession>A0A8H5B3T7</accession>
<comment type="caution">
    <text evidence="8">The sequence shown here is derived from an EMBL/GenBank/DDBJ whole genome shotgun (WGS) entry which is preliminary data.</text>
</comment>
<dbReference type="InterPro" id="IPR050815">
    <property type="entry name" value="TF_fung"/>
</dbReference>
<feature type="compositionally biased region" description="Low complexity" evidence="6">
    <location>
        <begin position="569"/>
        <end position="588"/>
    </location>
</feature>
<dbReference type="InterPro" id="IPR036864">
    <property type="entry name" value="Zn2-C6_fun-type_DNA-bd_sf"/>
</dbReference>
<feature type="compositionally biased region" description="Low complexity" evidence="6">
    <location>
        <begin position="72"/>
        <end position="86"/>
    </location>
</feature>
<keyword evidence="4" id="KW-0804">Transcription</keyword>
<feature type="compositionally biased region" description="Low complexity" evidence="6">
    <location>
        <begin position="874"/>
        <end position="884"/>
    </location>
</feature>
<proteinExistence type="predicted"/>
<dbReference type="EMBL" id="JAACJJ010000042">
    <property type="protein sequence ID" value="KAF5316022.1"/>
    <property type="molecule type" value="Genomic_DNA"/>
</dbReference>
<keyword evidence="2" id="KW-0479">Metal-binding</keyword>
<dbReference type="PANTHER" id="PTHR47338:SF5">
    <property type="entry name" value="ZN(II)2CYS6 TRANSCRIPTION FACTOR (EUROFUNG)"/>
    <property type="match status" value="1"/>
</dbReference>
<feature type="region of interest" description="Disordered" evidence="6">
    <location>
        <begin position="52"/>
        <end position="142"/>
    </location>
</feature>
<sequence length="936" mass="101823">MHPPDSPSAFMKGPKRKRLAKACDACHKSKRRCDGTAPCSNCFYASKQCTYTDASGRPVPAPRPFKPDSRDPQPSSSSSESRFPQSHHIAGSVNQFRLHPPHPSASGSHPYQKDDSDDEYKHSRKRYRTERGHPMSPEDLIIDGPVAGVSMDRPMAVDLDPQLTRELTNLFFTHCHPARMVIHKPTFTTALSHNKVPSHLLLAVCALAAPLSKQPRFKVTTARMAGKVFAQEALSQMFDGAGRLVVEPDLAAAQALCVLQMHDICTKEKNAVWSSRFHELALQIVEGLGVHSPEHPTLTPVPSQEFVQGSIEREAIRRIFWLIHMLDVIASIYFKKPVTFADHELKLRLPVDETSFELGVHSTLPEYLYLPPVRTQYASELGHLMRILSVYAKMEIAVDEGNDEKYAGRSAAALQEAEQKMEHWTRSLPDHLSWSESNLQVQQSMFETSSNTSAWCWCYIHIYHASCALVLHLARQRAQRGPKTELTWAVDRIQQILTMLGDRAKNSILMGSALWSIVRYCKRDDARLRKWAAEYEEASGTKVFELVQDWRGQPSPPQQHLYPLNQAQEPQLQQSQQHQMQQPHSLSHANSYHGPPHHQASNRRLSDVRSAAGGTYSSANSSNSSRSQTQRDDSDGTSYGGSTNHSMKRSPSNSPPISYPYNRTSNLHPSGSAGGPIRTLGMNQHMSSGLPDPSMGTNASSSGSRDPRGGQGSMNMSAVSGATVPSGMGHNSGNLGDSSGYQSQQQQQPQQQSFVGKYGSRETGHHSRWSNFGSGAGSDAVGGTGDSYSDSTGGMNGPGVANEGKLGGSSNGSGTGAVAGGNGTSGQRNFGSLGEGIQSLPSLKASGLLDSWGSTPRNMGSGDVPKQTSNGASQQQQQITSPRRTTPPAPAPSGNMNLAMLANPQQPAMHSTESELRPQGGLAMPVGLQWLANESR</sequence>
<dbReference type="CDD" id="cd12148">
    <property type="entry name" value="fungal_TF_MHR"/>
    <property type="match status" value="1"/>
</dbReference>
<evidence type="ECO:0000256" key="6">
    <source>
        <dbReference type="SAM" id="MobiDB-lite"/>
    </source>
</evidence>